<dbReference type="EMBL" id="JBHSNG010000019">
    <property type="protein sequence ID" value="MFC5582495.1"/>
    <property type="molecule type" value="Genomic_DNA"/>
</dbReference>
<keyword evidence="3" id="KW-1185">Reference proteome</keyword>
<dbReference type="Gene3D" id="1.10.3210.10">
    <property type="entry name" value="Hypothetical protein af1432"/>
    <property type="match status" value="1"/>
</dbReference>
<feature type="domain" description="HD/PDEase" evidence="1">
    <location>
        <begin position="27"/>
        <end position="147"/>
    </location>
</feature>
<proteinExistence type="predicted"/>
<dbReference type="PANTHER" id="PTHR46246">
    <property type="entry name" value="GUANOSINE-3',5'-BIS(DIPHOSPHATE) 3'-PYROPHOSPHOHYDROLASE MESH1"/>
    <property type="match status" value="1"/>
</dbReference>
<gene>
    <name evidence="2" type="ORF">ACFPPB_15345</name>
</gene>
<name>A0ABW0T0I0_9GAMM</name>
<organism evidence="2 3">
    <name type="scientific">Rhodanobacter terrae</name>
    <dbReference type="NCBI Taxonomy" id="418647"/>
    <lineage>
        <taxon>Bacteria</taxon>
        <taxon>Pseudomonadati</taxon>
        <taxon>Pseudomonadota</taxon>
        <taxon>Gammaproteobacteria</taxon>
        <taxon>Lysobacterales</taxon>
        <taxon>Rhodanobacteraceae</taxon>
        <taxon>Rhodanobacter</taxon>
    </lineage>
</organism>
<reference evidence="3" key="1">
    <citation type="journal article" date="2019" name="Int. J. Syst. Evol. Microbiol.">
        <title>The Global Catalogue of Microorganisms (GCM) 10K type strain sequencing project: providing services to taxonomists for standard genome sequencing and annotation.</title>
        <authorList>
            <consortium name="The Broad Institute Genomics Platform"/>
            <consortium name="The Broad Institute Genome Sequencing Center for Infectious Disease"/>
            <person name="Wu L."/>
            <person name="Ma J."/>
        </authorList>
    </citation>
    <scope>NUCLEOTIDE SEQUENCE [LARGE SCALE GENOMIC DNA]</scope>
    <source>
        <strain evidence="3">CGMCC 1.13587</strain>
    </source>
</reference>
<dbReference type="InterPro" id="IPR052194">
    <property type="entry name" value="MESH1"/>
</dbReference>
<dbReference type="RefSeq" id="WP_377328638.1">
    <property type="nucleotide sequence ID" value="NZ_JBHSNG010000019.1"/>
</dbReference>
<dbReference type="GO" id="GO:0016787">
    <property type="term" value="F:hydrolase activity"/>
    <property type="evidence" value="ECO:0007669"/>
    <property type="project" value="UniProtKB-KW"/>
</dbReference>
<evidence type="ECO:0000313" key="2">
    <source>
        <dbReference type="EMBL" id="MFC5582495.1"/>
    </source>
</evidence>
<sequence>MTALTDRFSRAVDYARIAHAAQFRKGSRIPYIYHLLGVASLVIEFGGSEDQAIAGLLHDTLDDCGAAHEAMIRVEFGDTVANIVKDCTDGTAEGKASHTDPDAKRRDWIERKLAYLAHLRAASEQTLLVSACDKLHNARAIAQDLENPDVDTRVFERFTGGREGTLGYYQALAEIFSARNVPAARVLDATVEWMHELAGAGSRVALAVTSMG</sequence>
<comment type="caution">
    <text evidence="2">The sequence shown here is derived from an EMBL/GenBank/DDBJ whole genome shotgun (WGS) entry which is preliminary data.</text>
</comment>
<dbReference type="SMART" id="SM00471">
    <property type="entry name" value="HDc"/>
    <property type="match status" value="1"/>
</dbReference>
<dbReference type="PANTHER" id="PTHR46246:SF1">
    <property type="entry name" value="GUANOSINE-3',5'-BIS(DIPHOSPHATE) 3'-PYROPHOSPHOHYDROLASE MESH1"/>
    <property type="match status" value="1"/>
</dbReference>
<dbReference type="Pfam" id="PF13328">
    <property type="entry name" value="HD_4"/>
    <property type="match status" value="1"/>
</dbReference>
<dbReference type="Proteomes" id="UP001596111">
    <property type="component" value="Unassembled WGS sequence"/>
</dbReference>
<protein>
    <submittedName>
        <fullName evidence="2">HD domain-containing protein</fullName>
        <ecNumber evidence="2">3.1.-.-</ecNumber>
    </submittedName>
</protein>
<dbReference type="EC" id="3.1.-.-" evidence="2"/>
<dbReference type="InterPro" id="IPR003607">
    <property type="entry name" value="HD/PDEase_dom"/>
</dbReference>
<evidence type="ECO:0000259" key="1">
    <source>
        <dbReference type="SMART" id="SM00471"/>
    </source>
</evidence>
<dbReference type="SUPFAM" id="SSF109604">
    <property type="entry name" value="HD-domain/PDEase-like"/>
    <property type="match status" value="1"/>
</dbReference>
<evidence type="ECO:0000313" key="3">
    <source>
        <dbReference type="Proteomes" id="UP001596111"/>
    </source>
</evidence>
<accession>A0ABW0T0I0</accession>
<keyword evidence="2" id="KW-0378">Hydrolase</keyword>